<feature type="region of interest" description="Disordered" evidence="1">
    <location>
        <begin position="1"/>
        <end position="21"/>
    </location>
</feature>
<dbReference type="AlphaFoldDB" id="Q2VZD3"/>
<organism evidence="2 3">
    <name type="scientific">Paramagnetospirillum magneticum (strain ATCC 700264 / AMB-1)</name>
    <name type="common">Magnetospirillum magneticum</name>
    <dbReference type="NCBI Taxonomy" id="342108"/>
    <lineage>
        <taxon>Bacteria</taxon>
        <taxon>Pseudomonadati</taxon>
        <taxon>Pseudomonadota</taxon>
        <taxon>Alphaproteobacteria</taxon>
        <taxon>Rhodospirillales</taxon>
        <taxon>Magnetospirillaceae</taxon>
        <taxon>Paramagnetospirillum</taxon>
    </lineage>
</organism>
<evidence type="ECO:0000313" key="3">
    <source>
        <dbReference type="Proteomes" id="UP000007058"/>
    </source>
</evidence>
<sequence length="167" mass="16884">MSAPVYHRFPATPGRPHSKENTMSGFEAMIPMAATVASTAAGIAGRSAAAEQAAAAQADAQARQNQLILQRQAADEQQQRDLLAKATATQRAKMGALGVDGSGGSADAILAGMSQDTAESIASSAQAAQLRLRGSSSASGSGPSLLDAATAGKSGLSVFRTFYDSLD</sequence>
<dbReference type="KEGG" id="mag:amb4238"/>
<evidence type="ECO:0000256" key="1">
    <source>
        <dbReference type="SAM" id="MobiDB-lite"/>
    </source>
</evidence>
<evidence type="ECO:0000313" key="2">
    <source>
        <dbReference type="EMBL" id="BAE53042.1"/>
    </source>
</evidence>
<gene>
    <name evidence="2" type="ordered locus">amb4238</name>
</gene>
<dbReference type="STRING" id="342108.amb4238"/>
<dbReference type="HOGENOM" id="CLU_1592594_0_0_5"/>
<reference evidence="2 3" key="1">
    <citation type="journal article" date="2005" name="DNA Res.">
        <title>Complete genome sequence of the facultative anaerobic magnetotactic bacterium Magnetospirillum sp. strain AMB-1.</title>
        <authorList>
            <person name="Matsunaga T."/>
            <person name="Okamura Y."/>
            <person name="Fukuda Y."/>
            <person name="Wahyudi A.T."/>
            <person name="Murase Y."/>
            <person name="Takeyama H."/>
        </authorList>
    </citation>
    <scope>NUCLEOTIDE SEQUENCE [LARGE SCALE GENOMIC DNA]</scope>
    <source>
        <strain evidence="3">ATCC 700264 / AMB-1</strain>
    </source>
</reference>
<proteinExistence type="predicted"/>
<dbReference type="Proteomes" id="UP000007058">
    <property type="component" value="Chromosome"/>
</dbReference>
<name>Q2VZD3_PARM1</name>
<accession>Q2VZD3</accession>
<protein>
    <submittedName>
        <fullName evidence="2">Uncharacterized protein</fullName>
    </submittedName>
</protein>
<dbReference type="EMBL" id="AP007255">
    <property type="protein sequence ID" value="BAE53042.1"/>
    <property type="molecule type" value="Genomic_DNA"/>
</dbReference>
<keyword evidence="3" id="KW-1185">Reference proteome</keyword>